<evidence type="ECO:0000313" key="4">
    <source>
        <dbReference type="Ensembl" id="ENSGACP00000002649.2"/>
    </source>
</evidence>
<dbReference type="eggNOG" id="KOG0472">
    <property type="taxonomic scope" value="Eukaryota"/>
</dbReference>
<dbReference type="Pfam" id="PF00560">
    <property type="entry name" value="LRR_1"/>
    <property type="match status" value="2"/>
</dbReference>
<dbReference type="AlphaFoldDB" id="G3NBF2"/>
<dbReference type="GO" id="GO:0005737">
    <property type="term" value="C:cytoplasm"/>
    <property type="evidence" value="ECO:0007669"/>
    <property type="project" value="TreeGrafter"/>
</dbReference>
<evidence type="ECO:0000256" key="1">
    <source>
        <dbReference type="ARBA" id="ARBA00022614"/>
    </source>
</evidence>
<dbReference type="SMART" id="SM00364">
    <property type="entry name" value="LRR_BAC"/>
    <property type="match status" value="10"/>
</dbReference>
<dbReference type="InterPro" id="IPR001611">
    <property type="entry name" value="Leu-rich_rpt"/>
</dbReference>
<evidence type="ECO:0008006" key="6">
    <source>
        <dbReference type="Google" id="ProtNLM"/>
    </source>
</evidence>
<keyword evidence="5" id="KW-1185">Reference proteome</keyword>
<organism evidence="4 5">
    <name type="scientific">Gasterosteus aculeatus aculeatus</name>
    <name type="common">three-spined stickleback</name>
    <dbReference type="NCBI Taxonomy" id="481459"/>
    <lineage>
        <taxon>Eukaryota</taxon>
        <taxon>Metazoa</taxon>
        <taxon>Chordata</taxon>
        <taxon>Craniata</taxon>
        <taxon>Vertebrata</taxon>
        <taxon>Euteleostomi</taxon>
        <taxon>Actinopterygii</taxon>
        <taxon>Neopterygii</taxon>
        <taxon>Teleostei</taxon>
        <taxon>Neoteleostei</taxon>
        <taxon>Acanthomorphata</taxon>
        <taxon>Eupercaria</taxon>
        <taxon>Perciformes</taxon>
        <taxon>Cottioidei</taxon>
        <taxon>Gasterosteales</taxon>
        <taxon>Gasterosteidae</taxon>
        <taxon>Gasterosteus</taxon>
    </lineage>
</organism>
<keyword evidence="2" id="KW-0677">Repeat</keyword>
<reference evidence="4 5" key="1">
    <citation type="journal article" date="2021" name="G3 (Bethesda)">
        <title>Improved contiguity of the threespine stickleback genome using long-read sequencing.</title>
        <authorList>
            <person name="Nath S."/>
            <person name="Shaw D.E."/>
            <person name="White M.A."/>
        </authorList>
    </citation>
    <scope>NUCLEOTIDE SEQUENCE [LARGE SCALE GENOMIC DNA]</scope>
    <source>
        <strain evidence="4 5">Lake Benthic</strain>
    </source>
</reference>
<dbReference type="OMA" id="CMLHKLT"/>
<dbReference type="Proteomes" id="UP000007635">
    <property type="component" value="Chromosome VIII"/>
</dbReference>
<dbReference type="InterPro" id="IPR032675">
    <property type="entry name" value="LRR_dom_sf"/>
</dbReference>
<dbReference type="PANTHER" id="PTHR48051">
    <property type="match status" value="1"/>
</dbReference>
<keyword evidence="1" id="KW-0433">Leucine-rich repeat</keyword>
<dbReference type="FunFam" id="3.80.10.10:FF:000206">
    <property type="entry name" value="leucine-rich repeat-containing protein 40"/>
    <property type="match status" value="1"/>
</dbReference>
<accession>G3NBF2</accession>
<dbReference type="STRING" id="69293.ENSGACP00000002649"/>
<evidence type="ECO:0000256" key="3">
    <source>
        <dbReference type="SAM" id="MobiDB-lite"/>
    </source>
</evidence>
<dbReference type="Pfam" id="PF13855">
    <property type="entry name" value="LRR_8"/>
    <property type="match status" value="4"/>
</dbReference>
<sequence>MSRLKRGGQLDSLSGFRADKKEPTIPSGLLRAARRSGQLDLSGRGLTEVPQDVYRLNMDTPQEAQQDVSFGTSDCWWEQTDLTKLILSSNQLTQLSDDIRLLAVLTTLDLHDNQLRSLPGALGELQELQQLRLSHNKLTSLPIEVCTLKNLCSITLQQNQLESLPDEMGQLEKLTHLDLSHNHLKGLPVSLGHLSCLQKLNVCHNELSCLPASLAQLTNVKLLDFSNNQLTDIPATLSEMPALEQLYLRHNKLRVLPKLVAPTLKELYVGNNRIEEMETELLTSLTAISVLELRDNKIKILPEEITSLNTLTRLDLTNNDITTGRIKGDPESAEEGQTAMTLPSQARVNVHNIKTLKSLAYSEKQAVDIPDELFDAATDQGVTTVNFSKNQLTSIPPRLIELSASLSDLNLAFNRLTCCSPDVCKFLQLMHMDLRNNQLTDLPSEMKNLNKLRSITLNYNRFKSFPGVLYQIVSLETVLIGNNQVGEVDAHRLKMLVNLSTLDMSNNDLLNIPPEVGLCASLRCLGLEGNPFRTPRAAILAKGTDAVLEYLRSRIPT</sequence>
<dbReference type="SMART" id="SM00369">
    <property type="entry name" value="LRR_TYP"/>
    <property type="match status" value="13"/>
</dbReference>
<feature type="region of interest" description="Disordered" evidence="3">
    <location>
        <begin position="1"/>
        <end position="22"/>
    </location>
</feature>
<dbReference type="FunCoup" id="G3NBF2">
    <property type="interactions" value="672"/>
</dbReference>
<dbReference type="PRINTS" id="PR00019">
    <property type="entry name" value="LEURICHRPT"/>
</dbReference>
<protein>
    <recommendedName>
        <fullName evidence="6">Leucine rich repeat containing 40</fullName>
    </recommendedName>
</protein>
<dbReference type="PROSITE" id="PS51450">
    <property type="entry name" value="LRR"/>
    <property type="match status" value="5"/>
</dbReference>
<dbReference type="GeneTree" id="ENSGT00940000156968"/>
<name>G3NBF2_GASAC</name>
<dbReference type="PANTHER" id="PTHR48051:SF1">
    <property type="entry name" value="RAS SUPPRESSOR PROTEIN 1"/>
    <property type="match status" value="1"/>
</dbReference>
<dbReference type="Bgee" id="ENSGACG00000002039">
    <property type="expression patterns" value="Expressed in intestinal epithelial cell and 13 other cell types or tissues"/>
</dbReference>
<dbReference type="Ensembl" id="ENSGACT00000002658.2">
    <property type="protein sequence ID" value="ENSGACP00000002649.2"/>
    <property type="gene ID" value="ENSGACG00000002039.2"/>
</dbReference>
<dbReference type="InParanoid" id="G3NBF2"/>
<dbReference type="InterPro" id="IPR003591">
    <property type="entry name" value="Leu-rich_rpt_typical-subtyp"/>
</dbReference>
<proteinExistence type="predicted"/>
<evidence type="ECO:0000313" key="5">
    <source>
        <dbReference type="Proteomes" id="UP000007635"/>
    </source>
</evidence>
<dbReference type="FunFam" id="3.80.10.10:FF:000193">
    <property type="entry name" value="Leucine-rich repeat-containing protein 40"/>
    <property type="match status" value="1"/>
</dbReference>
<dbReference type="SUPFAM" id="SSF52058">
    <property type="entry name" value="L domain-like"/>
    <property type="match status" value="2"/>
</dbReference>
<dbReference type="InterPro" id="IPR050216">
    <property type="entry name" value="LRR_domain-containing"/>
</dbReference>
<dbReference type="Gene3D" id="3.80.10.10">
    <property type="entry name" value="Ribonuclease Inhibitor"/>
    <property type="match status" value="3"/>
</dbReference>
<reference evidence="4" key="3">
    <citation type="submission" date="2025-09" db="UniProtKB">
        <authorList>
            <consortium name="Ensembl"/>
        </authorList>
    </citation>
    <scope>IDENTIFICATION</scope>
</reference>
<reference evidence="4" key="2">
    <citation type="submission" date="2025-08" db="UniProtKB">
        <authorList>
            <consortium name="Ensembl"/>
        </authorList>
    </citation>
    <scope>IDENTIFICATION</scope>
</reference>
<evidence type="ECO:0000256" key="2">
    <source>
        <dbReference type="ARBA" id="ARBA00022737"/>
    </source>
</evidence>